<reference evidence="2 3" key="1">
    <citation type="journal article" date="2011" name="J. Bacteriol.">
        <title>Complete genome sequence of Burkholderia rhizoxinica, an endosymbiont of Rhizopus microsporus.</title>
        <authorList>
            <person name="Lackner G."/>
            <person name="Moebius N."/>
            <person name="Partida-Martinez L."/>
            <person name="Hertweck C."/>
        </authorList>
    </citation>
    <scope>NUCLEOTIDE SEQUENCE [LARGE SCALE GENOMIC DNA]</scope>
    <source>
        <strain evidence="3">DSM 19002 / CIP 109453 / HKI 454</strain>
    </source>
</reference>
<dbReference type="HOGENOM" id="CLU_2859163_0_0_4"/>
<protein>
    <submittedName>
        <fullName evidence="2">Uncharacterized protein</fullName>
    </submittedName>
</protein>
<dbReference type="EMBL" id="FR687359">
    <property type="protein sequence ID" value="CBW75984.1"/>
    <property type="molecule type" value="Genomic_DNA"/>
</dbReference>
<dbReference type="AlphaFoldDB" id="E5AL27"/>
<evidence type="ECO:0000313" key="3">
    <source>
        <dbReference type="Proteomes" id="UP000007437"/>
    </source>
</evidence>
<evidence type="ECO:0000313" key="2">
    <source>
        <dbReference type="EMBL" id="CBW75984.1"/>
    </source>
</evidence>
<gene>
    <name evidence="2" type="ordered locus">RBRH_02003</name>
</gene>
<proteinExistence type="predicted"/>
<feature type="transmembrane region" description="Helical" evidence="1">
    <location>
        <begin position="20"/>
        <end position="42"/>
    </location>
</feature>
<evidence type="ECO:0000256" key="1">
    <source>
        <dbReference type="SAM" id="Phobius"/>
    </source>
</evidence>
<sequence length="64" mass="6427">MRVWHGLVVGWSSTAAVLIALPWTAAAVALVALAVTLLAAGVKHHAARTGRARTCDGAAPGRAG</sequence>
<keyword evidence="1" id="KW-1133">Transmembrane helix</keyword>
<dbReference type="KEGG" id="brh:RBRH_02003"/>
<dbReference type="Proteomes" id="UP000007437">
    <property type="component" value="Chromosome"/>
</dbReference>
<keyword evidence="1" id="KW-0472">Membrane</keyword>
<keyword evidence="1" id="KW-0812">Transmembrane</keyword>
<name>E5AL27_MYCRK</name>
<organism evidence="2 3">
    <name type="scientific">Mycetohabitans rhizoxinica (strain DSM 19002 / CIP 109453 / HKI 454)</name>
    <name type="common">Paraburkholderia rhizoxinica</name>
    <dbReference type="NCBI Taxonomy" id="882378"/>
    <lineage>
        <taxon>Bacteria</taxon>
        <taxon>Pseudomonadati</taxon>
        <taxon>Pseudomonadota</taxon>
        <taxon>Betaproteobacteria</taxon>
        <taxon>Burkholderiales</taxon>
        <taxon>Burkholderiaceae</taxon>
        <taxon>Mycetohabitans</taxon>
    </lineage>
</organism>
<accession>E5AL27</accession>